<sequence length="279" mass="33034">MQKLFPETYSGVLDLQQDKNYDPKGYLTENLLHLFPQVFAVLKVVVYEDWFGYVEDSRQTMASSPEEYISKLMTMCHIEKKRYKNIYDRFLIVLSLVLFTQKMISDTTRKPFHRLIPQILIVFFENVLREDFYKRGGWNRLEKYILSRKYTAYYEECLSYKLILKDLPDHLKQRILHSFSLTEIFYCKIGSEVSSLTREVMSYVDPSLLNGLSSPELNEEQWIPKEFEESDSSTAMALEDSHSMVPDESKFYAFCSNKAEELEWTLQNLLSIFELLDIK</sequence>
<proteinExistence type="predicted"/>
<protein>
    <submittedName>
        <fullName evidence="1">Uncharacterized protein</fullName>
    </submittedName>
</protein>
<organism evidence="1 2">
    <name type="scientific">Trichonephila clavata</name>
    <name type="common">Joro spider</name>
    <name type="synonym">Nephila clavata</name>
    <dbReference type="NCBI Taxonomy" id="2740835"/>
    <lineage>
        <taxon>Eukaryota</taxon>
        <taxon>Metazoa</taxon>
        <taxon>Ecdysozoa</taxon>
        <taxon>Arthropoda</taxon>
        <taxon>Chelicerata</taxon>
        <taxon>Arachnida</taxon>
        <taxon>Araneae</taxon>
        <taxon>Araneomorphae</taxon>
        <taxon>Entelegynae</taxon>
        <taxon>Araneoidea</taxon>
        <taxon>Nephilidae</taxon>
        <taxon>Trichonephila</taxon>
    </lineage>
</organism>
<gene>
    <name evidence="1" type="primary">NCL1_47773</name>
    <name evidence="1" type="ORF">TNCT_22801</name>
</gene>
<dbReference type="EMBL" id="BMAO01023607">
    <property type="protein sequence ID" value="GFQ89806.1"/>
    <property type="molecule type" value="Genomic_DNA"/>
</dbReference>
<dbReference type="Proteomes" id="UP000887116">
    <property type="component" value="Unassembled WGS sequence"/>
</dbReference>
<evidence type="ECO:0000313" key="2">
    <source>
        <dbReference type="Proteomes" id="UP000887116"/>
    </source>
</evidence>
<dbReference type="AlphaFoldDB" id="A0A8X6KZE9"/>
<keyword evidence="2" id="KW-1185">Reference proteome</keyword>
<reference evidence="1" key="1">
    <citation type="submission" date="2020-07" db="EMBL/GenBank/DDBJ databases">
        <title>Multicomponent nature underlies the extraordinary mechanical properties of spider dragline silk.</title>
        <authorList>
            <person name="Kono N."/>
            <person name="Nakamura H."/>
            <person name="Mori M."/>
            <person name="Yoshida Y."/>
            <person name="Ohtoshi R."/>
            <person name="Malay A.D."/>
            <person name="Moran D.A.P."/>
            <person name="Tomita M."/>
            <person name="Numata K."/>
            <person name="Arakawa K."/>
        </authorList>
    </citation>
    <scope>NUCLEOTIDE SEQUENCE</scope>
</reference>
<dbReference type="OrthoDB" id="6421076at2759"/>
<name>A0A8X6KZE9_TRICU</name>
<accession>A0A8X6KZE9</accession>
<comment type="caution">
    <text evidence="1">The sequence shown here is derived from an EMBL/GenBank/DDBJ whole genome shotgun (WGS) entry which is preliminary data.</text>
</comment>
<evidence type="ECO:0000313" key="1">
    <source>
        <dbReference type="EMBL" id="GFQ89806.1"/>
    </source>
</evidence>